<name>A0A9P7G4V2_9AGAR</name>
<dbReference type="InterPro" id="IPR020476">
    <property type="entry name" value="Nudix_hydrolase"/>
</dbReference>
<dbReference type="GO" id="GO:0005634">
    <property type="term" value="C:nucleus"/>
    <property type="evidence" value="ECO:0007669"/>
    <property type="project" value="TreeGrafter"/>
</dbReference>
<dbReference type="InterPro" id="IPR000086">
    <property type="entry name" value="NUDIX_hydrolase_dom"/>
</dbReference>
<dbReference type="GO" id="GO:0019693">
    <property type="term" value="P:ribose phosphate metabolic process"/>
    <property type="evidence" value="ECO:0007669"/>
    <property type="project" value="TreeGrafter"/>
</dbReference>
<comment type="similarity">
    <text evidence="2">Belongs to the Nudix hydrolase family.</text>
</comment>
<evidence type="ECO:0000259" key="3">
    <source>
        <dbReference type="PROSITE" id="PS51462"/>
    </source>
</evidence>
<dbReference type="PROSITE" id="PS00893">
    <property type="entry name" value="NUDIX_BOX"/>
    <property type="match status" value="1"/>
</dbReference>
<dbReference type="GO" id="GO:0047631">
    <property type="term" value="F:ADP-ribose diphosphatase activity"/>
    <property type="evidence" value="ECO:0007669"/>
    <property type="project" value="TreeGrafter"/>
</dbReference>
<dbReference type="PRINTS" id="PR00502">
    <property type="entry name" value="NUDIXFAMILY"/>
</dbReference>
<evidence type="ECO:0000256" key="2">
    <source>
        <dbReference type="RuleBase" id="RU003476"/>
    </source>
</evidence>
<feature type="domain" description="Nudix hydrolase" evidence="3">
    <location>
        <begin position="41"/>
        <end position="184"/>
    </location>
</feature>
<evidence type="ECO:0000313" key="4">
    <source>
        <dbReference type="EMBL" id="KAG5643899.1"/>
    </source>
</evidence>
<dbReference type="PANTHER" id="PTHR11839:SF1">
    <property type="entry name" value="ADP-SUGAR PYROPHOSPHATASE"/>
    <property type="match status" value="1"/>
</dbReference>
<gene>
    <name evidence="4" type="ORF">DXG03_009470</name>
</gene>
<dbReference type="GO" id="GO:0006753">
    <property type="term" value="P:nucleoside phosphate metabolic process"/>
    <property type="evidence" value="ECO:0007669"/>
    <property type="project" value="TreeGrafter"/>
</dbReference>
<proteinExistence type="inferred from homology"/>
<dbReference type="PROSITE" id="PS51462">
    <property type="entry name" value="NUDIX"/>
    <property type="match status" value="1"/>
</dbReference>
<protein>
    <recommendedName>
        <fullName evidence="3">Nudix hydrolase domain-containing protein</fullName>
    </recommendedName>
</protein>
<dbReference type="EMBL" id="JABCKV010000090">
    <property type="protein sequence ID" value="KAG5643899.1"/>
    <property type="molecule type" value="Genomic_DNA"/>
</dbReference>
<dbReference type="SUPFAM" id="SSF55811">
    <property type="entry name" value="Nudix"/>
    <property type="match status" value="1"/>
</dbReference>
<sequence length="231" mass="25787">MSMTPKLTSSTELPTSEAKWITLRKLTYQDAKGKEVESSFHQVFPDSAELLTSVYGSALNARRVNQRALTSTCDLTELPAGLVDEGETPEQAAFRELQEETGYKAHKVIESSPVVVSDPGMTNANMKLIVLDVELPDKMEYPEQKLEAGEFITTHVVELAKLDTELKGRVLSSFRCHLVIQQSLIRQNMQARHVNQVVTSEYLPMILLQGFFVDARLSHFASGYALARSLK</sequence>
<dbReference type="AlphaFoldDB" id="A0A9P7G4V2"/>
<dbReference type="InterPro" id="IPR020084">
    <property type="entry name" value="NUDIX_hydrolase_CS"/>
</dbReference>
<evidence type="ECO:0000313" key="5">
    <source>
        <dbReference type="Proteomes" id="UP000775547"/>
    </source>
</evidence>
<dbReference type="Gene3D" id="3.90.79.10">
    <property type="entry name" value="Nucleoside Triphosphate Pyrophosphohydrolase"/>
    <property type="match status" value="1"/>
</dbReference>
<dbReference type="OrthoDB" id="10249920at2759"/>
<accession>A0A9P7G4V2</accession>
<organism evidence="4 5">
    <name type="scientific">Asterophora parasitica</name>
    <dbReference type="NCBI Taxonomy" id="117018"/>
    <lineage>
        <taxon>Eukaryota</taxon>
        <taxon>Fungi</taxon>
        <taxon>Dikarya</taxon>
        <taxon>Basidiomycota</taxon>
        <taxon>Agaricomycotina</taxon>
        <taxon>Agaricomycetes</taxon>
        <taxon>Agaricomycetidae</taxon>
        <taxon>Agaricales</taxon>
        <taxon>Tricholomatineae</taxon>
        <taxon>Lyophyllaceae</taxon>
        <taxon>Asterophora</taxon>
    </lineage>
</organism>
<dbReference type="InterPro" id="IPR015797">
    <property type="entry name" value="NUDIX_hydrolase-like_dom_sf"/>
</dbReference>
<keyword evidence="1 2" id="KW-0378">Hydrolase</keyword>
<keyword evidence="5" id="KW-1185">Reference proteome</keyword>
<dbReference type="Proteomes" id="UP000775547">
    <property type="component" value="Unassembled WGS sequence"/>
</dbReference>
<reference evidence="4" key="1">
    <citation type="submission" date="2020-07" db="EMBL/GenBank/DDBJ databases">
        <authorList>
            <person name="Nieuwenhuis M."/>
            <person name="Van De Peppel L.J.J."/>
        </authorList>
    </citation>
    <scope>NUCLEOTIDE SEQUENCE</scope>
    <source>
        <strain evidence="4">AP01</strain>
        <tissue evidence="4">Mycelium</tissue>
    </source>
</reference>
<reference evidence="4" key="2">
    <citation type="submission" date="2021-10" db="EMBL/GenBank/DDBJ databases">
        <title>Phylogenomics reveals ancestral predisposition of the termite-cultivated fungus Termitomyces towards a domesticated lifestyle.</title>
        <authorList>
            <person name="Auxier B."/>
            <person name="Grum-Grzhimaylo A."/>
            <person name="Cardenas M.E."/>
            <person name="Lodge J.D."/>
            <person name="Laessoe T."/>
            <person name="Pedersen O."/>
            <person name="Smith M.E."/>
            <person name="Kuyper T.W."/>
            <person name="Franco-Molano E.A."/>
            <person name="Baroni T.J."/>
            <person name="Aanen D.K."/>
        </authorList>
    </citation>
    <scope>NUCLEOTIDE SEQUENCE</scope>
    <source>
        <strain evidence="4">AP01</strain>
        <tissue evidence="4">Mycelium</tissue>
    </source>
</reference>
<dbReference type="PANTHER" id="PTHR11839">
    <property type="entry name" value="UDP/ADP-SUGAR PYROPHOSPHATASE"/>
    <property type="match status" value="1"/>
</dbReference>
<dbReference type="Pfam" id="PF00293">
    <property type="entry name" value="NUDIX"/>
    <property type="match status" value="1"/>
</dbReference>
<comment type="caution">
    <text evidence="4">The sequence shown here is derived from an EMBL/GenBank/DDBJ whole genome shotgun (WGS) entry which is preliminary data.</text>
</comment>
<evidence type="ECO:0000256" key="1">
    <source>
        <dbReference type="ARBA" id="ARBA00022801"/>
    </source>
</evidence>